<evidence type="ECO:0000313" key="3">
    <source>
        <dbReference type="Proteomes" id="UP000619265"/>
    </source>
</evidence>
<feature type="non-terminal residue" evidence="2">
    <location>
        <position position="1"/>
    </location>
</feature>
<sequence length="226" mass="26393">QTPINTLNHEARVATLIEEGSCEWKKDLVKAAFNENEAKIICSLPIIKRRASDRLIWRGSGKGGFTVKSAYYMETERLHRMVGKASTRGRDNRVWKEVCQLEVPDKVKMFIWKCHNNILPTKDNLNRKNIIENNICLVCLRESGTLVHVLWECLAAANVWGGENILLSKWKGQLFDFHFLWNEMRLKLSKEIVELVLVMFYQRWVRRNAFIFQNQFSKPESIGIRA</sequence>
<dbReference type="Gramene" id="Jr01_24800_p1">
    <property type="protein sequence ID" value="cds.Jr01_24800_p1"/>
    <property type="gene ID" value="Jr01_24800"/>
</dbReference>
<reference evidence="2" key="1">
    <citation type="submission" date="2015-10" db="EMBL/GenBank/DDBJ databases">
        <authorList>
            <person name="Martinez-Garcia P.J."/>
            <person name="Crepeau M.W."/>
            <person name="Puiu D."/>
            <person name="Gonzalez-Ibeas D."/>
            <person name="Whalen J."/>
            <person name="Stevens K."/>
            <person name="Paul R."/>
            <person name="Butterfield T."/>
            <person name="Britton M."/>
            <person name="Reagan R."/>
            <person name="Chakraborty S."/>
            <person name="Walawage S.L."/>
            <person name="Vasquez-Gross H.A."/>
            <person name="Cardeno C."/>
            <person name="Famula R."/>
            <person name="Pratt K."/>
            <person name="Kuruganti S."/>
            <person name="Aradhya M.K."/>
            <person name="Leslie C.A."/>
            <person name="Dandekar A.M."/>
            <person name="Salzberg S.L."/>
            <person name="Wegrzyn J.L."/>
            <person name="Langley C.H."/>
            <person name="Neale D.B."/>
        </authorList>
    </citation>
    <scope>NUCLEOTIDE SEQUENCE</scope>
    <source>
        <tissue evidence="2">Leaves</tissue>
    </source>
</reference>
<comment type="caution">
    <text evidence="2">The sequence shown here is derived from an EMBL/GenBank/DDBJ whole genome shotgun (WGS) entry which is preliminary data.</text>
</comment>
<organism evidence="2 3">
    <name type="scientific">Juglans regia</name>
    <name type="common">English walnut</name>
    <dbReference type="NCBI Taxonomy" id="51240"/>
    <lineage>
        <taxon>Eukaryota</taxon>
        <taxon>Viridiplantae</taxon>
        <taxon>Streptophyta</taxon>
        <taxon>Embryophyta</taxon>
        <taxon>Tracheophyta</taxon>
        <taxon>Spermatophyta</taxon>
        <taxon>Magnoliopsida</taxon>
        <taxon>eudicotyledons</taxon>
        <taxon>Gunneridae</taxon>
        <taxon>Pentapetalae</taxon>
        <taxon>rosids</taxon>
        <taxon>fabids</taxon>
        <taxon>Fagales</taxon>
        <taxon>Juglandaceae</taxon>
        <taxon>Juglans</taxon>
    </lineage>
</organism>
<dbReference type="AlphaFoldDB" id="A0A833Y1J6"/>
<dbReference type="InterPro" id="IPR026960">
    <property type="entry name" value="RVT-Znf"/>
</dbReference>
<name>A0A833Y1J6_JUGRE</name>
<evidence type="ECO:0000313" key="2">
    <source>
        <dbReference type="EMBL" id="KAF5481661.1"/>
    </source>
</evidence>
<dbReference type="Pfam" id="PF13966">
    <property type="entry name" value="zf-RVT"/>
    <property type="match status" value="1"/>
</dbReference>
<accession>A0A833Y1J6</accession>
<evidence type="ECO:0000259" key="1">
    <source>
        <dbReference type="Pfam" id="PF13966"/>
    </source>
</evidence>
<proteinExistence type="predicted"/>
<dbReference type="Proteomes" id="UP000619265">
    <property type="component" value="Unassembled WGS sequence"/>
</dbReference>
<dbReference type="EMBL" id="LIHL02000001">
    <property type="protein sequence ID" value="KAF5481661.1"/>
    <property type="molecule type" value="Genomic_DNA"/>
</dbReference>
<gene>
    <name evidence="2" type="ORF">F2P56_002298</name>
</gene>
<protein>
    <recommendedName>
        <fullName evidence="1">Reverse transcriptase zinc-binding domain-containing protein</fullName>
    </recommendedName>
</protein>
<reference evidence="2" key="2">
    <citation type="submission" date="2020-03" db="EMBL/GenBank/DDBJ databases">
        <title>Walnut 2.0.</title>
        <authorList>
            <person name="Marrano A."/>
            <person name="Britton M."/>
            <person name="Zimin A.V."/>
            <person name="Zaini P.A."/>
            <person name="Workman R."/>
            <person name="Puiu D."/>
            <person name="Bianco L."/>
            <person name="Allen B.J."/>
            <person name="Troggio M."/>
            <person name="Leslie C.A."/>
            <person name="Timp W."/>
            <person name="Dendekar A."/>
            <person name="Salzberg S.L."/>
            <person name="Neale D.B."/>
        </authorList>
    </citation>
    <scope>NUCLEOTIDE SEQUENCE</scope>
    <source>
        <tissue evidence="2">Leaves</tissue>
    </source>
</reference>
<feature type="domain" description="Reverse transcriptase zinc-binding" evidence="1">
    <location>
        <begin position="65"/>
        <end position="160"/>
    </location>
</feature>